<proteinExistence type="predicted"/>
<organism evidence="2">
    <name type="scientific">viral metagenome</name>
    <dbReference type="NCBI Taxonomy" id="1070528"/>
    <lineage>
        <taxon>unclassified sequences</taxon>
        <taxon>metagenomes</taxon>
        <taxon>organismal metagenomes</taxon>
    </lineage>
</organism>
<name>A0A6C0DN56_9ZZZZ</name>
<dbReference type="AlphaFoldDB" id="A0A6C0DN56"/>
<evidence type="ECO:0000313" key="2">
    <source>
        <dbReference type="EMBL" id="QHT17983.1"/>
    </source>
</evidence>
<reference evidence="2" key="1">
    <citation type="journal article" date="2020" name="Nature">
        <title>Giant virus diversity and host interactions through global metagenomics.</title>
        <authorList>
            <person name="Schulz F."/>
            <person name="Roux S."/>
            <person name="Paez-Espino D."/>
            <person name="Jungbluth S."/>
            <person name="Walsh D.A."/>
            <person name="Denef V.J."/>
            <person name="McMahon K.D."/>
            <person name="Konstantinidis K.T."/>
            <person name="Eloe-Fadrosh E.A."/>
            <person name="Kyrpides N.C."/>
            <person name="Woyke T."/>
        </authorList>
    </citation>
    <scope>NUCLEOTIDE SEQUENCE</scope>
    <source>
        <strain evidence="2">GVMAG-M-3300023174-3</strain>
    </source>
</reference>
<accession>A0A6C0DN56</accession>
<feature type="region of interest" description="Disordered" evidence="1">
    <location>
        <begin position="1"/>
        <end position="29"/>
    </location>
</feature>
<sequence length="90" mass="9820">MVLSNGSKKARHVSSIVNQNQGGGNKKAGFPYQVGRSSWSTVAFGMTDPVHGRCCQLKSMQMTLFPNVRPSRPIGSAQVGNRYWHIPGTM</sequence>
<dbReference type="EMBL" id="MN739647">
    <property type="protein sequence ID" value="QHT17983.1"/>
    <property type="molecule type" value="Genomic_DNA"/>
</dbReference>
<protein>
    <submittedName>
        <fullName evidence="2">Uncharacterized protein</fullName>
    </submittedName>
</protein>
<evidence type="ECO:0000256" key="1">
    <source>
        <dbReference type="SAM" id="MobiDB-lite"/>
    </source>
</evidence>